<protein>
    <recommendedName>
        <fullName evidence="3">MarR family transcriptional regulator</fullName>
    </recommendedName>
</protein>
<evidence type="ECO:0008006" key="3">
    <source>
        <dbReference type="Google" id="ProtNLM"/>
    </source>
</evidence>
<dbReference type="RefSeq" id="WP_190108265.1">
    <property type="nucleotide sequence ID" value="NZ_BMVB01000002.1"/>
</dbReference>
<organism evidence="1 2">
    <name type="scientific">Streptomyces cinnamoneus</name>
    <name type="common">Streptoverticillium cinnamoneum</name>
    <dbReference type="NCBI Taxonomy" id="53446"/>
    <lineage>
        <taxon>Bacteria</taxon>
        <taxon>Bacillati</taxon>
        <taxon>Actinomycetota</taxon>
        <taxon>Actinomycetes</taxon>
        <taxon>Kitasatosporales</taxon>
        <taxon>Streptomycetaceae</taxon>
        <taxon>Streptomyces</taxon>
        <taxon>Streptomyces cinnamoneus group</taxon>
    </lineage>
</organism>
<name>A0A918TAI8_STRCJ</name>
<dbReference type="Gene3D" id="1.10.10.10">
    <property type="entry name" value="Winged helix-like DNA-binding domain superfamily/Winged helix DNA-binding domain"/>
    <property type="match status" value="1"/>
</dbReference>
<dbReference type="InterPro" id="IPR036390">
    <property type="entry name" value="WH_DNA-bd_sf"/>
</dbReference>
<dbReference type="AlphaFoldDB" id="A0A918TAI8"/>
<comment type="caution">
    <text evidence="1">The sequence shown here is derived from an EMBL/GenBank/DDBJ whole genome shotgun (WGS) entry which is preliminary data.</text>
</comment>
<dbReference type="SUPFAM" id="SSF46785">
    <property type="entry name" value="Winged helix' DNA-binding domain"/>
    <property type="match status" value="1"/>
</dbReference>
<accession>A0A918TAI8</accession>
<reference evidence="1" key="2">
    <citation type="submission" date="2020-09" db="EMBL/GenBank/DDBJ databases">
        <authorList>
            <person name="Sun Q."/>
            <person name="Ohkuma M."/>
        </authorList>
    </citation>
    <scope>NUCLEOTIDE SEQUENCE</scope>
    <source>
        <strain evidence="1">JCM 4633</strain>
    </source>
</reference>
<dbReference type="EMBL" id="BMVB01000002">
    <property type="protein sequence ID" value="GHC37472.1"/>
    <property type="molecule type" value="Genomic_DNA"/>
</dbReference>
<evidence type="ECO:0000313" key="1">
    <source>
        <dbReference type="EMBL" id="GHC37472.1"/>
    </source>
</evidence>
<reference evidence="1" key="1">
    <citation type="journal article" date="2014" name="Int. J. Syst. Evol. Microbiol.">
        <title>Complete genome sequence of Corynebacterium casei LMG S-19264T (=DSM 44701T), isolated from a smear-ripened cheese.</title>
        <authorList>
            <consortium name="US DOE Joint Genome Institute (JGI-PGF)"/>
            <person name="Walter F."/>
            <person name="Albersmeier A."/>
            <person name="Kalinowski J."/>
            <person name="Ruckert C."/>
        </authorList>
    </citation>
    <scope>NUCLEOTIDE SEQUENCE</scope>
    <source>
        <strain evidence="1">JCM 4633</strain>
    </source>
</reference>
<gene>
    <name evidence="1" type="ORF">GCM10010507_08640</name>
</gene>
<evidence type="ECO:0000313" key="2">
    <source>
        <dbReference type="Proteomes" id="UP000646244"/>
    </source>
</evidence>
<sequence>MTTTQTTQLETPNPDTANLAGQPIGYWSWAANKSVIRHIRSAMARVDITQPQWWVLNRVDATPDGKTRQELRDLLAASLGEGDDGIDIALDTAVARGWVRGTDEGRFLLTDAGREAKERTMEVVVRVREEIHDGIPDEEYATVVRVLQRMVENTGGVEALSR</sequence>
<dbReference type="Proteomes" id="UP000646244">
    <property type="component" value="Unassembled WGS sequence"/>
</dbReference>
<dbReference type="InterPro" id="IPR036388">
    <property type="entry name" value="WH-like_DNA-bd_sf"/>
</dbReference>
<proteinExistence type="predicted"/>